<keyword evidence="5" id="KW-1185">Reference proteome</keyword>
<dbReference type="EnsemblPlants" id="Bra024964.1">
    <property type="protein sequence ID" value="Bra024964.1-P"/>
    <property type="gene ID" value="Bra024964"/>
</dbReference>
<sequence length="428" mass="47777">MSISMALFSPPISSPLQNSNLIPKISLSLLSTKRLSLVSLTRASSDNGTSTPASATTVEAPTPKPASVEEVPVKSPAESPSASENGAVGAQEIDDMTTTTMTEIKFQDAKWVNGTWDLKQFEKEGKTDWDSVIVAEAKRRKWLEDNPETTSNDEPVLFDTSIIPWWAWMKRYHLPEAELLNGRAAMVGFFMAYFVDSLTGVGLVDQMGNFFCKTLLFVAVAGVLFIRKNEDLDKLKGLIEETTLYDKQWQAAWKEPESSSSSTVSSKNEGCSLYQDEELWPSIERPSPSTSRLANGKGTGTVLTGKQPHHDSRDSRSASLSKNNASDSEEEEEEEEESDVSGSDTLWVSWFCSLRGNEFFCEVDDDYIQYDFNLCGLSSLVPYYEYALDLILDVESSHGEMFTEEQNELIESAQQLRCFMDLFTRVTY</sequence>
<feature type="compositionally biased region" description="Polar residues" evidence="3">
    <location>
        <begin position="42"/>
        <end position="59"/>
    </location>
</feature>
<accession>M4E858</accession>
<dbReference type="FunCoup" id="M4E858">
    <property type="interactions" value="1968"/>
</dbReference>
<dbReference type="Pfam" id="PF01214">
    <property type="entry name" value="CK_II_beta"/>
    <property type="match status" value="1"/>
</dbReference>
<dbReference type="STRING" id="51351.M4E858"/>
<reference evidence="4 5" key="2">
    <citation type="journal article" date="2018" name="Hortic Res">
        <title>Improved Brassica rapa reference genome by single-molecule sequencing and chromosome conformation capture technologies.</title>
        <authorList>
            <person name="Zhang L."/>
            <person name="Cai X."/>
            <person name="Wu J."/>
            <person name="Liu M."/>
            <person name="Grob S."/>
            <person name="Cheng F."/>
            <person name="Liang J."/>
            <person name="Cai C."/>
            <person name="Liu Z."/>
            <person name="Liu B."/>
            <person name="Wang F."/>
            <person name="Li S."/>
            <person name="Liu F."/>
            <person name="Li X."/>
            <person name="Cheng L."/>
            <person name="Yang W."/>
            <person name="Li M.H."/>
            <person name="Grossniklaus U."/>
            <person name="Zheng H."/>
            <person name="Wang X."/>
        </authorList>
    </citation>
    <scope>NUCLEOTIDE SEQUENCE [LARGE SCALE GENOMIC DNA]</scope>
    <source>
        <strain evidence="4 5">cv. Chiifu-401-42</strain>
    </source>
</reference>
<evidence type="ECO:0000256" key="2">
    <source>
        <dbReference type="RuleBase" id="RU361268"/>
    </source>
</evidence>
<dbReference type="GO" id="GO:0005956">
    <property type="term" value="C:protein kinase CK2 complex"/>
    <property type="evidence" value="ECO:0007669"/>
    <property type="project" value="UniProtKB-UniRule"/>
</dbReference>
<comment type="similarity">
    <text evidence="1 2">Belongs to the casein kinase 2 subunit beta family.</text>
</comment>
<dbReference type="GO" id="GO:0009535">
    <property type="term" value="C:chloroplast thylakoid membrane"/>
    <property type="evidence" value="ECO:0000318"/>
    <property type="project" value="GO_Central"/>
</dbReference>
<organism evidence="4 5">
    <name type="scientific">Brassica campestris</name>
    <name type="common">Field mustard</name>
    <dbReference type="NCBI Taxonomy" id="3711"/>
    <lineage>
        <taxon>Eukaryota</taxon>
        <taxon>Viridiplantae</taxon>
        <taxon>Streptophyta</taxon>
        <taxon>Embryophyta</taxon>
        <taxon>Tracheophyta</taxon>
        <taxon>Spermatophyta</taxon>
        <taxon>Magnoliopsida</taxon>
        <taxon>eudicotyledons</taxon>
        <taxon>Gunneridae</taxon>
        <taxon>Pentapetalae</taxon>
        <taxon>rosids</taxon>
        <taxon>malvids</taxon>
        <taxon>Brassicales</taxon>
        <taxon>Brassicaceae</taxon>
        <taxon>Brassiceae</taxon>
        <taxon>Brassica</taxon>
    </lineage>
</organism>
<proteinExistence type="inferred from homology"/>
<feature type="compositionally biased region" description="Acidic residues" evidence="3">
    <location>
        <begin position="327"/>
        <end position="339"/>
    </location>
</feature>
<evidence type="ECO:0000256" key="1">
    <source>
        <dbReference type="ARBA" id="ARBA00006941"/>
    </source>
</evidence>
<feature type="region of interest" description="Disordered" evidence="3">
    <location>
        <begin position="282"/>
        <end position="341"/>
    </location>
</feature>
<dbReference type="SUPFAM" id="SSF103511">
    <property type="entry name" value="Chlorophyll a-b binding protein"/>
    <property type="match status" value="1"/>
</dbReference>
<name>M4E858_BRACM</name>
<dbReference type="PANTHER" id="PTHR11740:SF0">
    <property type="entry name" value="CASEIN KINASE II SUBUNIT BETA"/>
    <property type="match status" value="1"/>
</dbReference>
<feature type="compositionally biased region" description="Polar residues" evidence="3">
    <location>
        <begin position="317"/>
        <end position="326"/>
    </location>
</feature>
<dbReference type="SUPFAM" id="SSF57798">
    <property type="entry name" value="Casein kinase II beta subunit"/>
    <property type="match status" value="1"/>
</dbReference>
<dbReference type="Gramene" id="Bra024964.1">
    <property type="protein sequence ID" value="Bra024964.1-P"/>
    <property type="gene ID" value="Bra024964"/>
</dbReference>
<feature type="region of interest" description="Disordered" evidence="3">
    <location>
        <begin position="42"/>
        <end position="93"/>
    </location>
</feature>
<dbReference type="SMART" id="SM01085">
    <property type="entry name" value="CK_II_beta"/>
    <property type="match status" value="1"/>
</dbReference>
<dbReference type="InterPro" id="IPR016149">
    <property type="entry name" value="Casein_kin_II_reg-sub_N"/>
</dbReference>
<dbReference type="PANTHER" id="PTHR11740">
    <property type="entry name" value="CASEIN KINASE II SUBUNIT BETA"/>
    <property type="match status" value="1"/>
</dbReference>
<evidence type="ECO:0000313" key="5">
    <source>
        <dbReference type="Proteomes" id="UP000011750"/>
    </source>
</evidence>
<dbReference type="GO" id="GO:0019887">
    <property type="term" value="F:protein kinase regulator activity"/>
    <property type="evidence" value="ECO:0007669"/>
    <property type="project" value="InterPro"/>
</dbReference>
<dbReference type="HOGENOM" id="CLU_641517_0_0_1"/>
<comment type="function">
    <text evidence="2">Plays a complex role in regulating the basal catalytic activity of the alpha subunit.</text>
</comment>
<evidence type="ECO:0000256" key="3">
    <source>
        <dbReference type="SAM" id="MobiDB-lite"/>
    </source>
</evidence>
<evidence type="ECO:0000313" key="4">
    <source>
        <dbReference type="EnsemblPlants" id="Bra024964.1-P"/>
    </source>
</evidence>
<dbReference type="Proteomes" id="UP000011750">
    <property type="component" value="Chromosome A06"/>
</dbReference>
<reference evidence="4 5" key="1">
    <citation type="journal article" date="2011" name="Nat. Genet.">
        <title>The genome of the mesopolyploid crop species Brassica rapa.</title>
        <authorList>
            <consortium name="Brassica rapa Genome Sequencing Project Consortium"/>
            <person name="Wang X."/>
            <person name="Wang H."/>
            <person name="Wang J."/>
            <person name="Sun R."/>
            <person name="Wu J."/>
            <person name="Liu S."/>
            <person name="Bai Y."/>
            <person name="Mun J.H."/>
            <person name="Bancroft I."/>
            <person name="Cheng F."/>
            <person name="Huang S."/>
            <person name="Li X."/>
            <person name="Hua W."/>
            <person name="Wang J."/>
            <person name="Wang X."/>
            <person name="Freeling M."/>
            <person name="Pires J.C."/>
            <person name="Paterson A.H."/>
            <person name="Chalhoub B."/>
            <person name="Wang B."/>
            <person name="Hayward A."/>
            <person name="Sharpe A.G."/>
            <person name="Park B.S."/>
            <person name="Weisshaar B."/>
            <person name="Liu B."/>
            <person name="Li B."/>
            <person name="Liu B."/>
            <person name="Tong C."/>
            <person name="Song C."/>
            <person name="Duran C."/>
            <person name="Peng C."/>
            <person name="Geng C."/>
            <person name="Koh C."/>
            <person name="Lin C."/>
            <person name="Edwards D."/>
            <person name="Mu D."/>
            <person name="Shen D."/>
            <person name="Soumpourou E."/>
            <person name="Li F."/>
            <person name="Fraser F."/>
            <person name="Conant G."/>
            <person name="Lassalle G."/>
            <person name="King G.J."/>
            <person name="Bonnema G."/>
            <person name="Tang H."/>
            <person name="Wang H."/>
            <person name="Belcram H."/>
            <person name="Zhou H."/>
            <person name="Hirakawa H."/>
            <person name="Abe H."/>
            <person name="Guo H."/>
            <person name="Wang H."/>
            <person name="Jin H."/>
            <person name="Parkin I.A."/>
            <person name="Batley J."/>
            <person name="Kim J.S."/>
            <person name="Just J."/>
            <person name="Li J."/>
            <person name="Xu J."/>
            <person name="Deng J."/>
            <person name="Kim J.A."/>
            <person name="Li J."/>
            <person name="Yu J."/>
            <person name="Meng J."/>
            <person name="Wang J."/>
            <person name="Min J."/>
            <person name="Poulain J."/>
            <person name="Wang J."/>
            <person name="Hatakeyama K."/>
            <person name="Wu K."/>
            <person name="Wang L."/>
            <person name="Fang L."/>
            <person name="Trick M."/>
            <person name="Links M.G."/>
            <person name="Zhao M."/>
            <person name="Jin M."/>
            <person name="Ramchiary N."/>
            <person name="Drou N."/>
            <person name="Berkman P.J."/>
            <person name="Cai Q."/>
            <person name="Huang Q."/>
            <person name="Li R."/>
            <person name="Tabata S."/>
            <person name="Cheng S."/>
            <person name="Zhang S."/>
            <person name="Zhang S."/>
            <person name="Huang S."/>
            <person name="Sato S."/>
            <person name="Sun S."/>
            <person name="Kwon S.J."/>
            <person name="Choi S.R."/>
            <person name="Lee T.H."/>
            <person name="Fan W."/>
            <person name="Zhao X."/>
            <person name="Tan X."/>
            <person name="Xu X."/>
            <person name="Wang Y."/>
            <person name="Qiu Y."/>
            <person name="Yin Y."/>
            <person name="Li Y."/>
            <person name="Du Y."/>
            <person name="Liao Y."/>
            <person name="Lim Y."/>
            <person name="Narusaka Y."/>
            <person name="Wang Y."/>
            <person name="Wang Z."/>
            <person name="Li Z."/>
            <person name="Wang Z."/>
            <person name="Xiong Z."/>
            <person name="Zhang Z."/>
        </authorList>
    </citation>
    <scope>NUCLEOTIDE SEQUENCE [LARGE SCALE GENOMIC DNA]</scope>
    <source>
        <strain evidence="4 5">cv. Chiifu-401-42</strain>
    </source>
</reference>
<dbReference type="PRINTS" id="PR00472">
    <property type="entry name" value="CASNKINASEII"/>
</dbReference>
<dbReference type="eggNOG" id="KOG3092">
    <property type="taxonomic scope" value="Eukaryota"/>
</dbReference>
<reference evidence="4" key="3">
    <citation type="submission" date="2023-03" db="UniProtKB">
        <authorList>
            <consortium name="EnsemblPlants"/>
        </authorList>
    </citation>
    <scope>IDENTIFICATION</scope>
    <source>
        <strain evidence="4">cv. Chiifu-401-42</strain>
    </source>
</reference>
<dbReference type="OMA" id="MTEIKFQ"/>
<dbReference type="InterPro" id="IPR000704">
    <property type="entry name" value="Casein_kinase_II_reg-sub"/>
</dbReference>
<dbReference type="AlphaFoldDB" id="M4E858"/>
<dbReference type="Gene3D" id="1.10.1820.10">
    <property type="entry name" value="protein kinase ck2 holoenzyme, chain C, domain 1"/>
    <property type="match status" value="1"/>
</dbReference>
<comment type="subunit">
    <text evidence="2">Tetramer of two alpha and two beta subunits.</text>
</comment>
<dbReference type="InParanoid" id="M4E858"/>
<dbReference type="InterPro" id="IPR035991">
    <property type="entry name" value="Casein_kinase_II_beta-like"/>
</dbReference>
<protein>
    <recommendedName>
        <fullName evidence="2">Casein kinase II subunit beta</fullName>
        <shortName evidence="2">CK II beta</shortName>
    </recommendedName>
</protein>